<evidence type="ECO:0000256" key="1">
    <source>
        <dbReference type="SAM" id="MobiDB-lite"/>
    </source>
</evidence>
<feature type="region of interest" description="Disordered" evidence="1">
    <location>
        <begin position="41"/>
        <end position="65"/>
    </location>
</feature>
<organism evidence="2 3">
    <name type="scientific">Dreissena polymorpha</name>
    <name type="common">Zebra mussel</name>
    <name type="synonym">Mytilus polymorpha</name>
    <dbReference type="NCBI Taxonomy" id="45954"/>
    <lineage>
        <taxon>Eukaryota</taxon>
        <taxon>Metazoa</taxon>
        <taxon>Spiralia</taxon>
        <taxon>Lophotrochozoa</taxon>
        <taxon>Mollusca</taxon>
        <taxon>Bivalvia</taxon>
        <taxon>Autobranchia</taxon>
        <taxon>Heteroconchia</taxon>
        <taxon>Euheterodonta</taxon>
        <taxon>Imparidentia</taxon>
        <taxon>Neoheterodontei</taxon>
        <taxon>Myida</taxon>
        <taxon>Dreissenoidea</taxon>
        <taxon>Dreissenidae</taxon>
        <taxon>Dreissena</taxon>
    </lineage>
</organism>
<sequence>MNIYRKNKSPVTGDTIDGNVYSEFNSGWPSNEFDSTYALDNGEFDKKDADETRNPANENVEAGDNLRNEENAIVDAKRIRALGSANPAIFVRVKAPDESEAIGRTRYNIEIFGSNESSAPAVCERSETTYATSRVSFQKYSEDSSIGDKSRNNSLEADNLDPGGQESMAKLEETDDDEEVVENVFYEPPELWSVHDVKHADKMASLRRESETMFREELQDSARSYKFSGSTGLYYEPPEEDQDTSANDRGNGVADEEHIYEDDESLYRNCETANSGGWLSFDHDSALAWNRGKQLSTQCNIDNKYERKGGKANLNEFVHESNDHEEESISNVNIHPDPEEHIYENGMLMAKTLYEAPKNNFGRNNAANGRGSIDKERIYDVPNFNNP</sequence>
<feature type="region of interest" description="Disordered" evidence="1">
    <location>
        <begin position="136"/>
        <end position="178"/>
    </location>
</feature>
<proteinExistence type="predicted"/>
<feature type="region of interest" description="Disordered" evidence="1">
    <location>
        <begin position="229"/>
        <end position="252"/>
    </location>
</feature>
<dbReference type="EMBL" id="JAIWYP010000013">
    <property type="protein sequence ID" value="KAH3718945.1"/>
    <property type="molecule type" value="Genomic_DNA"/>
</dbReference>
<accession>A0A9D4C814</accession>
<feature type="compositionally biased region" description="Low complexity" evidence="1">
    <location>
        <begin position="361"/>
        <end position="371"/>
    </location>
</feature>
<feature type="region of interest" description="Disordered" evidence="1">
    <location>
        <begin position="1"/>
        <end position="23"/>
    </location>
</feature>
<feature type="compositionally biased region" description="Basic and acidic residues" evidence="1">
    <location>
        <begin position="140"/>
        <end position="151"/>
    </location>
</feature>
<reference evidence="2" key="2">
    <citation type="submission" date="2020-11" db="EMBL/GenBank/DDBJ databases">
        <authorList>
            <person name="McCartney M.A."/>
            <person name="Auch B."/>
            <person name="Kono T."/>
            <person name="Mallez S."/>
            <person name="Becker A."/>
            <person name="Gohl D.M."/>
            <person name="Silverstein K.A.T."/>
            <person name="Koren S."/>
            <person name="Bechman K.B."/>
            <person name="Herman A."/>
            <person name="Abrahante J.E."/>
            <person name="Garbe J."/>
        </authorList>
    </citation>
    <scope>NUCLEOTIDE SEQUENCE</scope>
    <source>
        <strain evidence="2">Duluth1</strain>
        <tissue evidence="2">Whole animal</tissue>
    </source>
</reference>
<comment type="caution">
    <text evidence="2">The sequence shown here is derived from an EMBL/GenBank/DDBJ whole genome shotgun (WGS) entry which is preliminary data.</text>
</comment>
<name>A0A9D4C814_DREPO</name>
<dbReference type="Proteomes" id="UP000828390">
    <property type="component" value="Unassembled WGS sequence"/>
</dbReference>
<gene>
    <name evidence="2" type="ORF">DPMN_061772</name>
</gene>
<keyword evidence="3" id="KW-1185">Reference proteome</keyword>
<evidence type="ECO:0000313" key="3">
    <source>
        <dbReference type="Proteomes" id="UP000828390"/>
    </source>
</evidence>
<reference evidence="2" key="1">
    <citation type="journal article" date="2019" name="bioRxiv">
        <title>The Genome of the Zebra Mussel, Dreissena polymorpha: A Resource for Invasive Species Research.</title>
        <authorList>
            <person name="McCartney M.A."/>
            <person name="Auch B."/>
            <person name="Kono T."/>
            <person name="Mallez S."/>
            <person name="Zhang Y."/>
            <person name="Obille A."/>
            <person name="Becker A."/>
            <person name="Abrahante J.E."/>
            <person name="Garbe J."/>
            <person name="Badalamenti J.P."/>
            <person name="Herman A."/>
            <person name="Mangelson H."/>
            <person name="Liachko I."/>
            <person name="Sullivan S."/>
            <person name="Sone E.D."/>
            <person name="Koren S."/>
            <person name="Silverstein K.A.T."/>
            <person name="Beckman K.B."/>
            <person name="Gohl D.M."/>
        </authorList>
    </citation>
    <scope>NUCLEOTIDE SEQUENCE</scope>
    <source>
        <strain evidence="2">Duluth1</strain>
        <tissue evidence="2">Whole animal</tissue>
    </source>
</reference>
<feature type="compositionally biased region" description="Basic and acidic residues" evidence="1">
    <location>
        <begin position="43"/>
        <end position="53"/>
    </location>
</feature>
<feature type="region of interest" description="Disordered" evidence="1">
    <location>
        <begin position="361"/>
        <end position="387"/>
    </location>
</feature>
<dbReference type="AlphaFoldDB" id="A0A9D4C814"/>
<protein>
    <submittedName>
        <fullName evidence="2">Uncharacterized protein</fullName>
    </submittedName>
</protein>
<evidence type="ECO:0000313" key="2">
    <source>
        <dbReference type="EMBL" id="KAH3718945.1"/>
    </source>
</evidence>